<evidence type="ECO:0000256" key="3">
    <source>
        <dbReference type="ARBA" id="ARBA00022833"/>
    </source>
</evidence>
<keyword evidence="5" id="KW-0472">Membrane</keyword>
<dbReference type="GeneTree" id="ENSGT00950000183077"/>
<keyword evidence="7" id="KW-1185">Reference proteome</keyword>
<evidence type="ECO:0000256" key="5">
    <source>
        <dbReference type="SAM" id="Phobius"/>
    </source>
</evidence>
<dbReference type="Ensembl" id="ENSMSIT00000048658.1">
    <property type="protein sequence ID" value="ENSMSIP00000038585.1"/>
    <property type="gene ID" value="ENSMSIG00000032135.1"/>
</dbReference>
<dbReference type="GO" id="GO:0000209">
    <property type="term" value="P:protein polyubiquitination"/>
    <property type="evidence" value="ECO:0007669"/>
    <property type="project" value="InterPro"/>
</dbReference>
<evidence type="ECO:0000313" key="6">
    <source>
        <dbReference type="Ensembl" id="ENSMSIP00000038585.1"/>
    </source>
</evidence>
<evidence type="ECO:0000256" key="1">
    <source>
        <dbReference type="ARBA" id="ARBA00022723"/>
    </source>
</evidence>
<dbReference type="PANTHER" id="PTHR11224:SF38">
    <property type="entry name" value="E3 UBIQUITIN-PROTEIN LIGASE MAKORIN-3-RELATED"/>
    <property type="match status" value="1"/>
</dbReference>
<keyword evidence="1" id="KW-0479">Metal-binding</keyword>
<name>A0A8C6IPA6_MUSSI</name>
<keyword evidence="2" id="KW-0863">Zinc-finger</keyword>
<feature type="region of interest" description="Disordered" evidence="4">
    <location>
        <begin position="1"/>
        <end position="31"/>
    </location>
</feature>
<proteinExistence type="predicted"/>
<organism evidence="6 7">
    <name type="scientific">Mus spicilegus</name>
    <name type="common">Mound-building mouse</name>
    <dbReference type="NCBI Taxonomy" id="10103"/>
    <lineage>
        <taxon>Eukaryota</taxon>
        <taxon>Metazoa</taxon>
        <taxon>Chordata</taxon>
        <taxon>Craniata</taxon>
        <taxon>Vertebrata</taxon>
        <taxon>Euteleostomi</taxon>
        <taxon>Mammalia</taxon>
        <taxon>Eutheria</taxon>
        <taxon>Euarchontoglires</taxon>
        <taxon>Glires</taxon>
        <taxon>Rodentia</taxon>
        <taxon>Myomorpha</taxon>
        <taxon>Muroidea</taxon>
        <taxon>Muridae</taxon>
        <taxon>Murinae</taxon>
        <taxon>Mus</taxon>
        <taxon>Mus</taxon>
    </lineage>
</organism>
<dbReference type="InterPro" id="IPR045072">
    <property type="entry name" value="MKRN-like"/>
</dbReference>
<keyword evidence="5" id="KW-0812">Transmembrane</keyword>
<evidence type="ECO:0000256" key="2">
    <source>
        <dbReference type="ARBA" id="ARBA00022771"/>
    </source>
</evidence>
<evidence type="ECO:0000256" key="4">
    <source>
        <dbReference type="SAM" id="MobiDB-lite"/>
    </source>
</evidence>
<evidence type="ECO:0000313" key="7">
    <source>
        <dbReference type="Proteomes" id="UP000694415"/>
    </source>
</evidence>
<dbReference type="Proteomes" id="UP000694415">
    <property type="component" value="Unplaced"/>
</dbReference>
<dbReference type="GO" id="GO:0061630">
    <property type="term" value="F:ubiquitin protein ligase activity"/>
    <property type="evidence" value="ECO:0007669"/>
    <property type="project" value="InterPro"/>
</dbReference>
<sequence>MEESTAPIEAHAAAGAEAGAEGGEGAAGASAGVSSAPLQQASGLVPLLVTPGPATRRAASLRPAPAEGGGARSGPERNSGSWTKQILCRCIRRWRSATQFENRISKSCPQCRVSSGFVIPSEFWVEEEEEKEKLVQQYKEGMSQKACRYFAGGLGKFDITIFALLIILVKFR</sequence>
<feature type="compositionally biased region" description="Low complexity" evidence="4">
    <location>
        <begin position="9"/>
        <end position="19"/>
    </location>
</feature>
<reference evidence="6" key="2">
    <citation type="submission" date="2025-09" db="UniProtKB">
        <authorList>
            <consortium name="Ensembl"/>
        </authorList>
    </citation>
    <scope>IDENTIFICATION</scope>
</reference>
<keyword evidence="3" id="KW-0862">Zinc</keyword>
<protein>
    <submittedName>
        <fullName evidence="6">Makorin, ring finger protein, 3</fullName>
    </submittedName>
</protein>
<dbReference type="PANTHER" id="PTHR11224">
    <property type="entry name" value="MAKORIN-RELATED"/>
    <property type="match status" value="1"/>
</dbReference>
<dbReference type="GO" id="GO:0008270">
    <property type="term" value="F:zinc ion binding"/>
    <property type="evidence" value="ECO:0007669"/>
    <property type="project" value="UniProtKB-KW"/>
</dbReference>
<accession>A0A8C6IPA6</accession>
<feature type="transmembrane region" description="Helical" evidence="5">
    <location>
        <begin position="149"/>
        <end position="169"/>
    </location>
</feature>
<dbReference type="AlphaFoldDB" id="A0A8C6IPA6"/>
<keyword evidence="5" id="KW-1133">Transmembrane helix</keyword>
<feature type="region of interest" description="Disordered" evidence="4">
    <location>
        <begin position="54"/>
        <end position="80"/>
    </location>
</feature>
<reference evidence="6" key="1">
    <citation type="submission" date="2025-08" db="UniProtKB">
        <authorList>
            <consortium name="Ensembl"/>
        </authorList>
    </citation>
    <scope>IDENTIFICATION</scope>
</reference>